<keyword evidence="2" id="KW-1185">Reference proteome</keyword>
<organism evidence="1 2">
    <name type="scientific">Faecalicatena orotica</name>
    <dbReference type="NCBI Taxonomy" id="1544"/>
    <lineage>
        <taxon>Bacteria</taxon>
        <taxon>Bacillati</taxon>
        <taxon>Bacillota</taxon>
        <taxon>Clostridia</taxon>
        <taxon>Lachnospirales</taxon>
        <taxon>Lachnospiraceae</taxon>
        <taxon>Faecalicatena</taxon>
    </lineage>
</organism>
<name>A0A2Y9BKP5_9FIRM</name>
<protein>
    <submittedName>
        <fullName evidence="1">Uncharacterized protein</fullName>
    </submittedName>
</protein>
<dbReference type="OrthoDB" id="2043087at2"/>
<sequence length="164" mass="19230">MQSVRIIEIPKIKAVFSGPLSSKEKFEKFIKWFSEYHASLKGELFPRDFMWYNERMNVREWFYALPPNADLQQITDYEIVDLPSGLYAAASCLNADLDGAEDWLSTRQEINDWVQKSDKFDLYVNGEGREERYPMFHIVSPGWMMEKGISIEDLYVPIVEKGEK</sequence>
<gene>
    <name evidence="1" type="ORF">A8806_11682</name>
</gene>
<comment type="caution">
    <text evidence="1">The sequence shown here is derived from an EMBL/GenBank/DDBJ whole genome shotgun (WGS) entry which is preliminary data.</text>
</comment>
<proteinExistence type="predicted"/>
<evidence type="ECO:0000313" key="1">
    <source>
        <dbReference type="EMBL" id="PWJ22906.1"/>
    </source>
</evidence>
<dbReference type="AlphaFoldDB" id="A0A2Y9BKP5"/>
<evidence type="ECO:0000313" key="2">
    <source>
        <dbReference type="Proteomes" id="UP000245845"/>
    </source>
</evidence>
<dbReference type="RefSeq" id="WP_109733292.1">
    <property type="nucleotide sequence ID" value="NZ_BAAACK010000022.1"/>
</dbReference>
<reference evidence="1 2" key="1">
    <citation type="submission" date="2018-05" db="EMBL/GenBank/DDBJ databases">
        <title>The Hungate 1000. A catalogue of reference genomes from the rumen microbiome.</title>
        <authorList>
            <person name="Kelly W."/>
        </authorList>
    </citation>
    <scope>NUCLEOTIDE SEQUENCE [LARGE SCALE GENOMIC DNA]</scope>
    <source>
        <strain evidence="1 2">NLAE-zl-C242</strain>
    </source>
</reference>
<accession>A0A2Y9BKP5</accession>
<dbReference type="Proteomes" id="UP000245845">
    <property type="component" value="Unassembled WGS sequence"/>
</dbReference>
<dbReference type="EMBL" id="QGDL01000016">
    <property type="protein sequence ID" value="PWJ22906.1"/>
    <property type="molecule type" value="Genomic_DNA"/>
</dbReference>